<dbReference type="InterPro" id="IPR039426">
    <property type="entry name" value="TonB-dep_rcpt-like"/>
</dbReference>
<reference evidence="10" key="1">
    <citation type="submission" date="2021-12" db="EMBL/GenBank/DDBJ databases">
        <title>taxonomy of Moraxella sp. ZY201224.</title>
        <authorList>
            <person name="Li F."/>
        </authorList>
    </citation>
    <scope>NUCLEOTIDE SEQUENCE</scope>
    <source>
        <strain evidence="10">ZY201224</strain>
    </source>
</reference>
<organism evidence="10 11">
    <name type="scientific">Moraxella nasicaprae</name>
    <dbReference type="NCBI Taxonomy" id="2904122"/>
    <lineage>
        <taxon>Bacteria</taxon>
        <taxon>Pseudomonadati</taxon>
        <taxon>Pseudomonadota</taxon>
        <taxon>Gammaproteobacteria</taxon>
        <taxon>Moraxellales</taxon>
        <taxon>Moraxellaceae</taxon>
        <taxon>Moraxella</taxon>
    </lineage>
</organism>
<dbReference type="SUPFAM" id="SSF56935">
    <property type="entry name" value="Porins"/>
    <property type="match status" value="1"/>
</dbReference>
<keyword evidence="10" id="KW-0675">Receptor</keyword>
<comment type="similarity">
    <text evidence="8">Belongs to the TonB-dependent receptor family.</text>
</comment>
<dbReference type="Proteomes" id="UP001063782">
    <property type="component" value="Chromosome"/>
</dbReference>
<evidence type="ECO:0000256" key="4">
    <source>
        <dbReference type="ARBA" id="ARBA00022692"/>
    </source>
</evidence>
<dbReference type="Gene3D" id="2.40.170.20">
    <property type="entry name" value="TonB-dependent receptor, beta-barrel domain"/>
    <property type="match status" value="1"/>
</dbReference>
<name>A0ABY6F5I1_9GAMM</name>
<keyword evidence="7 8" id="KW-0998">Cell outer membrane</keyword>
<sequence>MGQLIDQSQIESQKLGLKTTYNKDNLWQDRLSLTAGLDVLQDDTEQRLIRYNRSWTPKMSYQNLAPFAQARLSLTERLSLNAGVRYEYGKLSVDDYYTLAGYTRANSFGARRYTPTFVQGGEVSFDKALPSAGLTFDLTPKLQAFASYSQGLGMPDVGGALRAITALNQSVENIELSPIVTDNMEAGLRFSGEKLTADLSVYQSKSDLGSTLEYVPAVQGYRAVRSETDIKGGEVSLGYRPNKSHHFTASFAHTQGKYDANNNGVMVDMPARNISPNKLSLGYTHTLANQGSMSLTATHLFDRKYPDIAAGVQSKFDGYTLVDFGYRQPVSHRFGKGVIGFGVNNLLNTDYQNFISQTVLVDDRSDTTRYSSGRGRNYNLSYTFEF</sequence>
<evidence type="ECO:0000256" key="6">
    <source>
        <dbReference type="ARBA" id="ARBA00023136"/>
    </source>
</evidence>
<evidence type="ECO:0000256" key="1">
    <source>
        <dbReference type="ARBA" id="ARBA00004571"/>
    </source>
</evidence>
<dbReference type="InterPro" id="IPR000531">
    <property type="entry name" value="Beta-barrel_TonB"/>
</dbReference>
<evidence type="ECO:0000259" key="9">
    <source>
        <dbReference type="Pfam" id="PF00593"/>
    </source>
</evidence>
<evidence type="ECO:0000256" key="7">
    <source>
        <dbReference type="ARBA" id="ARBA00023237"/>
    </source>
</evidence>
<dbReference type="EMBL" id="CP089977">
    <property type="protein sequence ID" value="UXZ05364.1"/>
    <property type="molecule type" value="Genomic_DNA"/>
</dbReference>
<keyword evidence="4 8" id="KW-0812">Transmembrane</keyword>
<protein>
    <submittedName>
        <fullName evidence="10">TonB-dependent receptor</fullName>
    </submittedName>
</protein>
<dbReference type="PANTHER" id="PTHR30069:SF42">
    <property type="entry name" value="FERRIC AEROBACTIN RECEPTOR"/>
    <property type="match status" value="1"/>
</dbReference>
<gene>
    <name evidence="10" type="ORF">LU297_02640</name>
</gene>
<feature type="domain" description="TonB-dependent receptor-like beta-barrel" evidence="9">
    <location>
        <begin position="20"/>
        <end position="346"/>
    </location>
</feature>
<keyword evidence="3 8" id="KW-1134">Transmembrane beta strand</keyword>
<accession>A0ABY6F5I1</accession>
<evidence type="ECO:0000256" key="2">
    <source>
        <dbReference type="ARBA" id="ARBA00022448"/>
    </source>
</evidence>
<evidence type="ECO:0000313" key="11">
    <source>
        <dbReference type="Proteomes" id="UP001063782"/>
    </source>
</evidence>
<dbReference type="Pfam" id="PF00593">
    <property type="entry name" value="TonB_dep_Rec_b-barrel"/>
    <property type="match status" value="1"/>
</dbReference>
<keyword evidence="2 8" id="KW-0813">Transport</keyword>
<dbReference type="InterPro" id="IPR036942">
    <property type="entry name" value="Beta-barrel_TonB_sf"/>
</dbReference>
<evidence type="ECO:0000256" key="3">
    <source>
        <dbReference type="ARBA" id="ARBA00022452"/>
    </source>
</evidence>
<comment type="subcellular location">
    <subcellularLocation>
        <location evidence="1 8">Cell outer membrane</location>
        <topology evidence="1 8">Multi-pass membrane protein</topology>
    </subcellularLocation>
</comment>
<dbReference type="PROSITE" id="PS52016">
    <property type="entry name" value="TONB_DEPENDENT_REC_3"/>
    <property type="match status" value="1"/>
</dbReference>
<evidence type="ECO:0000256" key="5">
    <source>
        <dbReference type="ARBA" id="ARBA00023077"/>
    </source>
</evidence>
<evidence type="ECO:0000256" key="8">
    <source>
        <dbReference type="PROSITE-ProRule" id="PRU01360"/>
    </source>
</evidence>
<proteinExistence type="inferred from homology"/>
<keyword evidence="5" id="KW-0798">TonB box</keyword>
<evidence type="ECO:0000313" key="10">
    <source>
        <dbReference type="EMBL" id="UXZ05364.1"/>
    </source>
</evidence>
<keyword evidence="11" id="KW-1185">Reference proteome</keyword>
<dbReference type="PANTHER" id="PTHR30069">
    <property type="entry name" value="TONB-DEPENDENT OUTER MEMBRANE RECEPTOR"/>
    <property type="match status" value="1"/>
</dbReference>
<keyword evidence="6 8" id="KW-0472">Membrane</keyword>